<dbReference type="AlphaFoldDB" id="A0AAW1NZ57"/>
<sequence length="338" mass="37052">MEPEYEVDEYLDAQDLSGQDVRLHTHVHKSQRDRYLCPTLKSCPWTPRQELLDFAAKFSQKVFCNVPAIIFPDGWGSGMVVGRCIKTNRHVAKECTADASALLHSELPDSCTAQKVTLSGASRFVKESGLVRGPNNVDYSGDYAAFLLPEQASAQLGGSLVQQEFVNKFVDAEVAPHNGQPLVLVGYGVSYTVEDAELHQHPLLQAYLVEVVAVDKDAPGTFQVAPGTFNGFSGGVLMTLQGNFVGLHFAGNHEGFGSHLGRASLQDFHYQVLEILNAKNEVARQEERLQAVGTSYIQPAKTGPKLAHMREPSQQGCNNAEQKLTEAMEGWQRLSPVQ</sequence>
<dbReference type="InterPro" id="IPR009003">
    <property type="entry name" value="Peptidase_S1_PA"/>
</dbReference>
<dbReference type="Gene3D" id="2.40.10.10">
    <property type="entry name" value="Trypsin-like serine proteases"/>
    <property type="match status" value="2"/>
</dbReference>
<dbReference type="SUPFAM" id="SSF50494">
    <property type="entry name" value="Trypsin-like serine proteases"/>
    <property type="match status" value="1"/>
</dbReference>
<proteinExistence type="predicted"/>
<dbReference type="EMBL" id="JALJOQ010000066">
    <property type="protein sequence ID" value="KAK9802851.1"/>
    <property type="molecule type" value="Genomic_DNA"/>
</dbReference>
<dbReference type="InterPro" id="IPR043504">
    <property type="entry name" value="Peptidase_S1_PA_chymotrypsin"/>
</dbReference>
<evidence type="ECO:0000313" key="2">
    <source>
        <dbReference type="Proteomes" id="UP001465755"/>
    </source>
</evidence>
<keyword evidence="2" id="KW-1185">Reference proteome</keyword>
<evidence type="ECO:0000313" key="1">
    <source>
        <dbReference type="EMBL" id="KAK9802851.1"/>
    </source>
</evidence>
<dbReference type="Proteomes" id="UP001465755">
    <property type="component" value="Unassembled WGS sequence"/>
</dbReference>
<comment type="caution">
    <text evidence="1">The sequence shown here is derived from an EMBL/GenBank/DDBJ whole genome shotgun (WGS) entry which is preliminary data.</text>
</comment>
<protein>
    <submittedName>
        <fullName evidence="1">Uncharacterized protein</fullName>
    </submittedName>
</protein>
<organism evidence="1 2">
    <name type="scientific">Symbiochloris irregularis</name>
    <dbReference type="NCBI Taxonomy" id="706552"/>
    <lineage>
        <taxon>Eukaryota</taxon>
        <taxon>Viridiplantae</taxon>
        <taxon>Chlorophyta</taxon>
        <taxon>core chlorophytes</taxon>
        <taxon>Trebouxiophyceae</taxon>
        <taxon>Trebouxiales</taxon>
        <taxon>Trebouxiaceae</taxon>
        <taxon>Symbiochloris</taxon>
    </lineage>
</organism>
<accession>A0AAW1NZ57</accession>
<name>A0AAW1NZ57_9CHLO</name>
<reference evidence="1 2" key="1">
    <citation type="journal article" date="2024" name="Nat. Commun.">
        <title>Phylogenomics reveals the evolutionary origins of lichenization in chlorophyte algae.</title>
        <authorList>
            <person name="Puginier C."/>
            <person name="Libourel C."/>
            <person name="Otte J."/>
            <person name="Skaloud P."/>
            <person name="Haon M."/>
            <person name="Grisel S."/>
            <person name="Petersen M."/>
            <person name="Berrin J.G."/>
            <person name="Delaux P.M."/>
            <person name="Dal Grande F."/>
            <person name="Keller J."/>
        </authorList>
    </citation>
    <scope>NUCLEOTIDE SEQUENCE [LARGE SCALE GENOMIC DNA]</scope>
    <source>
        <strain evidence="1 2">SAG 2036</strain>
    </source>
</reference>
<gene>
    <name evidence="1" type="ORF">WJX73_008252</name>
</gene>